<dbReference type="Gene3D" id="3.90.780.10">
    <property type="entry name" value="5'-Nucleotidase, C-terminal domain"/>
    <property type="match status" value="1"/>
</dbReference>
<dbReference type="FunFam" id="3.60.21.10:FF:000020">
    <property type="entry name" value="NT5E isoform 4"/>
    <property type="match status" value="1"/>
</dbReference>
<keyword evidence="2" id="KW-0479">Metal-binding</keyword>
<feature type="domain" description="Calcineurin-like phosphoesterase" evidence="8">
    <location>
        <begin position="63"/>
        <end position="279"/>
    </location>
</feature>
<dbReference type="SUPFAM" id="SSF56300">
    <property type="entry name" value="Metallo-dependent phosphatases"/>
    <property type="match status" value="1"/>
</dbReference>
<feature type="region of interest" description="Disordered" evidence="7">
    <location>
        <begin position="668"/>
        <end position="687"/>
    </location>
</feature>
<keyword evidence="3 6" id="KW-0732">Signal</keyword>
<feature type="chain" id="PRO_5040542981" description="5'-nucleotidase" evidence="6">
    <location>
        <begin position="33"/>
        <end position="687"/>
    </location>
</feature>
<feature type="signal peptide" evidence="6">
    <location>
        <begin position="1"/>
        <end position="32"/>
    </location>
</feature>
<evidence type="ECO:0000313" key="11">
    <source>
        <dbReference type="Proteomes" id="UP000807716"/>
    </source>
</evidence>
<accession>A0A9P6QNT3</accession>
<keyword evidence="11" id="KW-1185">Reference proteome</keyword>
<evidence type="ECO:0000256" key="1">
    <source>
        <dbReference type="ARBA" id="ARBA00006654"/>
    </source>
</evidence>
<dbReference type="Pfam" id="PF00149">
    <property type="entry name" value="Metallophos"/>
    <property type="match status" value="1"/>
</dbReference>
<dbReference type="InterPro" id="IPR008334">
    <property type="entry name" value="5'-Nucleotdase_C"/>
</dbReference>
<evidence type="ECO:0000256" key="6">
    <source>
        <dbReference type="RuleBase" id="RU362119"/>
    </source>
</evidence>
<dbReference type="PANTHER" id="PTHR11575:SF24">
    <property type="entry name" value="5'-NUCLEOTIDASE"/>
    <property type="match status" value="1"/>
</dbReference>
<sequence>MRVSGRDGTAKGLLYSLTSFAFLASWTLTSHAAPTHQQVLKGARNGHRQLANVVDDDGWLNLTVIHTNDVHARLDPVNDQGVACSQADIASGHCYGGSARHKTIIDQLRNNAQHSLLLDGGDQFQGTLFYTYYRGNVTAEVVNDLGYDVVTIGNHEWDDGPANLGRYWPKLKMPVVCANIDFSKNPDLGKLVKPYHIFEDLKLGVIGYITNTTGDISNAGPSVSFTDPIPAVQKYIDELQAKGIQRILAVSHNGYGPDMELAAKTRGLDLIVGGHSHSYLGDPSNPLSEGPYPTVIKNLDGENTLIVQAYCWGRYIGHLDVVFDPEGRIVSWEGQPILATYDTPPNPELQSKVAGWRQQFEEWGKTVLGEATADFEVHGCKSGECTMGNFVADAMLTHAREQLEGQTGASVDKEIAEEVIYDEDEGEDGEEEEVDAALPSLGSDKSRIEAAFINSGGIRAGIPAGNITIEDIMTTSPFGNALVAINIKGKELLDMLESVASGVHRKTGKRVTSNIQVSGLRYTYDSTPGVRRLVKAHIKGRNGKWQVISKKKAYWVVTLDFVVGGGDNVLERRDRPSQVTLGKLDEVLMGYVRARQHISPYLDCRILDLASNPDGRCKPMVTTKGALERRESLHAWPEGAPSYLKQQYANRLEMMLQLQEMRHRYRPDFGPEGSDAPMFPGSQDPWF</sequence>
<organism evidence="10 11">
    <name type="scientific">Actinomortierella ambigua</name>
    <dbReference type="NCBI Taxonomy" id="1343610"/>
    <lineage>
        <taxon>Eukaryota</taxon>
        <taxon>Fungi</taxon>
        <taxon>Fungi incertae sedis</taxon>
        <taxon>Mucoromycota</taxon>
        <taxon>Mortierellomycotina</taxon>
        <taxon>Mortierellomycetes</taxon>
        <taxon>Mortierellales</taxon>
        <taxon>Mortierellaceae</taxon>
        <taxon>Actinomortierella</taxon>
    </lineage>
</organism>
<evidence type="ECO:0000256" key="7">
    <source>
        <dbReference type="SAM" id="MobiDB-lite"/>
    </source>
</evidence>
<evidence type="ECO:0000259" key="9">
    <source>
        <dbReference type="Pfam" id="PF02872"/>
    </source>
</evidence>
<dbReference type="PROSITE" id="PS00785">
    <property type="entry name" value="5_NUCLEOTIDASE_1"/>
    <property type="match status" value="1"/>
</dbReference>
<evidence type="ECO:0008006" key="12">
    <source>
        <dbReference type="Google" id="ProtNLM"/>
    </source>
</evidence>
<dbReference type="InterPro" id="IPR006179">
    <property type="entry name" value="5_nucleotidase/apyrase"/>
</dbReference>
<name>A0A9P6QNT3_9FUNG</name>
<dbReference type="PANTHER" id="PTHR11575">
    <property type="entry name" value="5'-NUCLEOTIDASE-RELATED"/>
    <property type="match status" value="1"/>
</dbReference>
<dbReference type="Pfam" id="PF02872">
    <property type="entry name" value="5_nucleotid_C"/>
    <property type="match status" value="1"/>
</dbReference>
<gene>
    <name evidence="10" type="ORF">DFQ27_009073</name>
</gene>
<dbReference type="EMBL" id="JAAAJB010000008">
    <property type="protein sequence ID" value="KAG0270281.1"/>
    <property type="molecule type" value="Genomic_DNA"/>
</dbReference>
<dbReference type="InterPro" id="IPR006146">
    <property type="entry name" value="5'-Nucleotdase_CS"/>
</dbReference>
<reference evidence="10" key="1">
    <citation type="journal article" date="2020" name="Fungal Divers.">
        <title>Resolving the Mortierellaceae phylogeny through synthesis of multi-gene phylogenetics and phylogenomics.</title>
        <authorList>
            <person name="Vandepol N."/>
            <person name="Liber J."/>
            <person name="Desiro A."/>
            <person name="Na H."/>
            <person name="Kennedy M."/>
            <person name="Barry K."/>
            <person name="Grigoriev I.V."/>
            <person name="Miller A.N."/>
            <person name="O'Donnell K."/>
            <person name="Stajich J.E."/>
            <person name="Bonito G."/>
        </authorList>
    </citation>
    <scope>NUCLEOTIDE SEQUENCE</scope>
    <source>
        <strain evidence="10">BC1065</strain>
    </source>
</reference>
<feature type="domain" description="5'-Nucleotidase C-terminal" evidence="9">
    <location>
        <begin position="368"/>
        <end position="569"/>
    </location>
</feature>
<dbReference type="GO" id="GO:0009166">
    <property type="term" value="P:nucleotide catabolic process"/>
    <property type="evidence" value="ECO:0007669"/>
    <property type="project" value="InterPro"/>
</dbReference>
<dbReference type="GO" id="GO:0000166">
    <property type="term" value="F:nucleotide binding"/>
    <property type="evidence" value="ECO:0007669"/>
    <property type="project" value="UniProtKB-KW"/>
</dbReference>
<evidence type="ECO:0000256" key="4">
    <source>
        <dbReference type="ARBA" id="ARBA00022741"/>
    </source>
</evidence>
<dbReference type="Proteomes" id="UP000807716">
    <property type="component" value="Unassembled WGS sequence"/>
</dbReference>
<keyword evidence="5 6" id="KW-0378">Hydrolase</keyword>
<evidence type="ECO:0000259" key="8">
    <source>
        <dbReference type="Pfam" id="PF00149"/>
    </source>
</evidence>
<evidence type="ECO:0000256" key="3">
    <source>
        <dbReference type="ARBA" id="ARBA00022729"/>
    </source>
</evidence>
<dbReference type="SUPFAM" id="SSF55816">
    <property type="entry name" value="5'-nucleotidase (syn. UDP-sugar hydrolase), C-terminal domain"/>
    <property type="match status" value="1"/>
</dbReference>
<dbReference type="GO" id="GO:0046872">
    <property type="term" value="F:metal ion binding"/>
    <property type="evidence" value="ECO:0007669"/>
    <property type="project" value="UniProtKB-KW"/>
</dbReference>
<dbReference type="OrthoDB" id="10252235at2759"/>
<dbReference type="InterPro" id="IPR004843">
    <property type="entry name" value="Calcineurin-like_PHP"/>
</dbReference>
<evidence type="ECO:0000313" key="10">
    <source>
        <dbReference type="EMBL" id="KAG0270281.1"/>
    </source>
</evidence>
<evidence type="ECO:0000256" key="2">
    <source>
        <dbReference type="ARBA" id="ARBA00022723"/>
    </source>
</evidence>
<dbReference type="CDD" id="cd07409">
    <property type="entry name" value="MPP_CD73_N"/>
    <property type="match status" value="1"/>
</dbReference>
<comment type="similarity">
    <text evidence="1 6">Belongs to the 5'-nucleotidase family.</text>
</comment>
<dbReference type="GO" id="GO:0016788">
    <property type="term" value="F:hydrolase activity, acting on ester bonds"/>
    <property type="evidence" value="ECO:0007669"/>
    <property type="project" value="InterPro"/>
</dbReference>
<protein>
    <recommendedName>
        <fullName evidence="12">5'-nucleotidase</fullName>
    </recommendedName>
</protein>
<dbReference type="AlphaFoldDB" id="A0A9P6QNT3"/>
<keyword evidence="4 6" id="KW-0547">Nucleotide-binding</keyword>
<comment type="caution">
    <text evidence="10">The sequence shown here is derived from an EMBL/GenBank/DDBJ whole genome shotgun (WGS) entry which is preliminary data.</text>
</comment>
<dbReference type="PRINTS" id="PR01607">
    <property type="entry name" value="APYRASEFAMLY"/>
</dbReference>
<dbReference type="Gene3D" id="3.60.21.10">
    <property type="match status" value="1"/>
</dbReference>
<proteinExistence type="inferred from homology"/>
<evidence type="ECO:0000256" key="5">
    <source>
        <dbReference type="ARBA" id="ARBA00022801"/>
    </source>
</evidence>
<dbReference type="InterPro" id="IPR036907">
    <property type="entry name" value="5'-Nucleotdase_C_sf"/>
</dbReference>
<dbReference type="InterPro" id="IPR029052">
    <property type="entry name" value="Metallo-depent_PP-like"/>
</dbReference>